<dbReference type="PANTHER" id="PTHR43377">
    <property type="entry name" value="BILIVERDIN REDUCTASE A"/>
    <property type="match status" value="1"/>
</dbReference>
<dbReference type="SUPFAM" id="SSF51735">
    <property type="entry name" value="NAD(P)-binding Rossmann-fold domains"/>
    <property type="match status" value="1"/>
</dbReference>
<keyword evidence="4" id="KW-1185">Reference proteome</keyword>
<name>A0ABT6G6J7_9PROT</name>
<dbReference type="InterPro" id="IPR036291">
    <property type="entry name" value="NAD(P)-bd_dom_sf"/>
</dbReference>
<dbReference type="EMBL" id="JARSBO010000001">
    <property type="protein sequence ID" value="MDG4717673.1"/>
    <property type="molecule type" value="Genomic_DNA"/>
</dbReference>
<accession>A0ABT6G6J7</accession>
<dbReference type="RefSeq" id="WP_114100924.1">
    <property type="nucleotide sequence ID" value="NZ_JARSBO010000001.1"/>
</dbReference>
<sequence length="336" mass="36878">MKVLVIGAGSIGSRHAEILKNSVETAVVEPRDDLRHKFETSSGLKTFSSVAEARNWLPDGVIVAVPTDKHEAVIRELACFHGPLMIEKPLAATRTSVSNIMKIVQNRPTPTFVMANMRCHIGPRMLKENIGKIGKVFSAYSNFGSYLPDMRLGIDYRSIYASSREKGGGVLLDCIHEFDYLNWILGASTLRVAALSRISDLKIDVEDHATVVLSHVSGAISTVELDYLQRVKLRGCRLSGHEGTLIWQSLGKKPENIKITLLKSGSQIPDVLFEGGYDLNTAYESYLAEYLKVIGGKSSSVLLSADEAAKESNLLFDILDANCVRAGTQKLQENKT</sequence>
<gene>
    <name evidence="3" type="ORF">P7680_01615</name>
</gene>
<comment type="caution">
    <text evidence="3">The sequence shown here is derived from an EMBL/GenBank/DDBJ whole genome shotgun (WGS) entry which is preliminary data.</text>
</comment>
<dbReference type="InterPro" id="IPR051450">
    <property type="entry name" value="Gfo/Idh/MocA_Oxidoreductases"/>
</dbReference>
<dbReference type="Gene3D" id="3.30.360.10">
    <property type="entry name" value="Dihydrodipicolinate Reductase, domain 2"/>
    <property type="match status" value="1"/>
</dbReference>
<evidence type="ECO:0000313" key="3">
    <source>
        <dbReference type="EMBL" id="MDG4717673.1"/>
    </source>
</evidence>
<dbReference type="Pfam" id="PF22725">
    <property type="entry name" value="GFO_IDH_MocA_C3"/>
    <property type="match status" value="1"/>
</dbReference>
<evidence type="ECO:0000259" key="2">
    <source>
        <dbReference type="Pfam" id="PF22725"/>
    </source>
</evidence>
<dbReference type="InterPro" id="IPR055170">
    <property type="entry name" value="GFO_IDH_MocA-like_dom"/>
</dbReference>
<evidence type="ECO:0000259" key="1">
    <source>
        <dbReference type="Pfam" id="PF01408"/>
    </source>
</evidence>
<organism evidence="3 4">
    <name type="scientific">Thalassospira aquimaris</name>
    <dbReference type="NCBI Taxonomy" id="3037796"/>
    <lineage>
        <taxon>Bacteria</taxon>
        <taxon>Pseudomonadati</taxon>
        <taxon>Pseudomonadota</taxon>
        <taxon>Alphaproteobacteria</taxon>
        <taxon>Rhodospirillales</taxon>
        <taxon>Thalassospiraceae</taxon>
        <taxon>Thalassospira</taxon>
    </lineage>
</organism>
<reference evidence="3 4" key="1">
    <citation type="submission" date="2023-03" db="EMBL/GenBank/DDBJ databases">
        <title>Strain FZY0004 represents a novel species in the genus Thalassospira isolated from seawater.</title>
        <authorList>
            <person name="Fu Z.-Y."/>
        </authorList>
    </citation>
    <scope>NUCLEOTIDE SEQUENCE [LARGE SCALE GENOMIC DNA]</scope>
    <source>
        <strain evidence="3 4">FZY0004</strain>
    </source>
</reference>
<protein>
    <submittedName>
        <fullName evidence="3">Gfo/Idh/MocA family oxidoreductase</fullName>
    </submittedName>
</protein>
<dbReference type="Gene3D" id="3.40.50.720">
    <property type="entry name" value="NAD(P)-binding Rossmann-like Domain"/>
    <property type="match status" value="1"/>
</dbReference>
<dbReference type="SUPFAM" id="SSF55347">
    <property type="entry name" value="Glyceraldehyde-3-phosphate dehydrogenase-like, C-terminal domain"/>
    <property type="match status" value="1"/>
</dbReference>
<feature type="domain" description="GFO/IDH/MocA-like oxidoreductase" evidence="2">
    <location>
        <begin position="131"/>
        <end position="245"/>
    </location>
</feature>
<feature type="domain" description="Gfo/Idh/MocA-like oxidoreductase N-terminal" evidence="1">
    <location>
        <begin position="1"/>
        <end position="106"/>
    </location>
</feature>
<dbReference type="InterPro" id="IPR000683">
    <property type="entry name" value="Gfo/Idh/MocA-like_OxRdtase_N"/>
</dbReference>
<dbReference type="Pfam" id="PF01408">
    <property type="entry name" value="GFO_IDH_MocA"/>
    <property type="match status" value="1"/>
</dbReference>
<dbReference type="PANTHER" id="PTHR43377:SF1">
    <property type="entry name" value="BILIVERDIN REDUCTASE A"/>
    <property type="match status" value="1"/>
</dbReference>
<evidence type="ECO:0000313" key="4">
    <source>
        <dbReference type="Proteomes" id="UP001529180"/>
    </source>
</evidence>
<proteinExistence type="predicted"/>
<dbReference type="Proteomes" id="UP001529180">
    <property type="component" value="Unassembled WGS sequence"/>
</dbReference>